<keyword evidence="12 13" id="KW-0472">Membrane</keyword>
<name>A0A7R9GSP4_TIMCR</name>
<dbReference type="GO" id="GO:0140358">
    <property type="term" value="F:P-type transmembrane transporter activity"/>
    <property type="evidence" value="ECO:0007669"/>
    <property type="project" value="InterPro"/>
</dbReference>
<feature type="transmembrane region" description="Helical" evidence="13">
    <location>
        <begin position="768"/>
        <end position="791"/>
    </location>
</feature>
<dbReference type="GO" id="GO:0019829">
    <property type="term" value="F:ATPase-coupled monoatomic cation transmembrane transporter activity"/>
    <property type="evidence" value="ECO:0007669"/>
    <property type="project" value="TreeGrafter"/>
</dbReference>
<accession>A0A7R9GSP4</accession>
<dbReference type="FunFam" id="1.20.1110.10:FF:000023">
    <property type="entry name" value="Cation-transporting ATPase"/>
    <property type="match status" value="1"/>
</dbReference>
<dbReference type="PRINTS" id="PR00121">
    <property type="entry name" value="NAKATPASE"/>
</dbReference>
<keyword evidence="5" id="KW-0479">Metal-binding</keyword>
<dbReference type="InterPro" id="IPR023298">
    <property type="entry name" value="ATPase_P-typ_TM_dom_sf"/>
</dbReference>
<comment type="subcellular location">
    <subcellularLocation>
        <location evidence="1">Late endosome membrane</location>
        <topology evidence="1">Multi-pass membrane protein</topology>
    </subcellularLocation>
</comment>
<keyword evidence="8" id="KW-0067">ATP-binding</keyword>
<dbReference type="InterPro" id="IPR023299">
    <property type="entry name" value="ATPase_P-typ_cyto_dom_N"/>
</dbReference>
<evidence type="ECO:0000256" key="10">
    <source>
        <dbReference type="ARBA" id="ARBA00022967"/>
    </source>
</evidence>
<dbReference type="PANTHER" id="PTHR45630">
    <property type="entry name" value="CATION-TRANSPORTING ATPASE-RELATED"/>
    <property type="match status" value="1"/>
</dbReference>
<evidence type="ECO:0000256" key="7">
    <source>
        <dbReference type="ARBA" id="ARBA00022753"/>
    </source>
</evidence>
<protein>
    <recommendedName>
        <fullName evidence="15">Cation-transporting ATPase 13A3</fullName>
    </recommendedName>
</protein>
<dbReference type="AlphaFoldDB" id="A0A7R9GSP4"/>
<dbReference type="GO" id="GO:0005524">
    <property type="term" value="F:ATP binding"/>
    <property type="evidence" value="ECO:0007669"/>
    <property type="project" value="UniProtKB-KW"/>
</dbReference>
<dbReference type="GO" id="GO:0016887">
    <property type="term" value="F:ATP hydrolysis activity"/>
    <property type="evidence" value="ECO:0007669"/>
    <property type="project" value="InterPro"/>
</dbReference>
<keyword evidence="11 13" id="KW-1133">Transmembrane helix</keyword>
<feature type="transmembrane region" description="Helical" evidence="13">
    <location>
        <begin position="651"/>
        <end position="667"/>
    </location>
</feature>
<dbReference type="InterPro" id="IPR018303">
    <property type="entry name" value="ATPase_P-typ_P_site"/>
</dbReference>
<feature type="transmembrane region" description="Helical" evidence="13">
    <location>
        <begin position="619"/>
        <end position="639"/>
    </location>
</feature>
<evidence type="ECO:0000256" key="6">
    <source>
        <dbReference type="ARBA" id="ARBA00022741"/>
    </source>
</evidence>
<evidence type="ECO:0000256" key="5">
    <source>
        <dbReference type="ARBA" id="ARBA00022723"/>
    </source>
</evidence>
<dbReference type="InterPro" id="IPR006544">
    <property type="entry name" value="P-type_TPase_V"/>
</dbReference>
<dbReference type="GO" id="GO:0015203">
    <property type="term" value="F:polyamine transmembrane transporter activity"/>
    <property type="evidence" value="ECO:0007669"/>
    <property type="project" value="TreeGrafter"/>
</dbReference>
<keyword evidence="4 13" id="KW-0812">Transmembrane</keyword>
<feature type="transmembrane region" description="Helical" evidence="13">
    <location>
        <begin position="688"/>
        <end position="715"/>
    </location>
</feature>
<dbReference type="SFLD" id="SFLDG00002">
    <property type="entry name" value="C1.7:_P-type_atpase_like"/>
    <property type="match status" value="1"/>
</dbReference>
<sequence length="932" mass="103771">MGLQSSAIRDNVPRVSAPYGLVLSGYVMGECVPVTKTPIPCQAAVMFDSREDAPHTLFCGTKVIQTRTHGSTLVKAVVIRTGYMTAKGSLVRSILYPPPADFKFDQDSYKFIGVLAIIAAIGLIYTVIMKSEKGISPSDIAIKALDIITIVIPPALPAAMTVGKLYAQNRLKALNIFCMNSRVINVCGSINCVCFDKTGTLTEDGLDMWGVIPKGSNQFKSPLRDVSQLSLGPLLFGMVSCHSNTIIDNKVSGDPLDIKMFESTRWILEEPEFTDTSRYGIHVSSVVRPPESSLAHNTEVPMEIGIIHQYQFSSTLQRMSVITRMLGTQEFIVFCKGSPEMIISLSLPHTVPPNVLSILENYTEKGYRVIALGMRTLDDLIFSNVEDIKREDVEKQLEFLGLVVLENRLKPETKDVISILRKADINVVMITGDNILTALSVARECGIIQSGEHIIDVSVVDDESEKDPEVYFTHSGRFKPQEVSSEIINGQMKLLFDKDPESINIPSNYRFALTGKSWQLLKEHFPEVLQRVVVKGVVFARMSSDQKQQLVQEFQELGYYVAMCGDGANDCGALKAAHAGISLSEAESSVASPFTSREPNISCVPIVIREGRAALSTSFGIFKFMVAYSLTEFLSAIILYNIESNLSDLEFLFIDICLIVNFAFFYGKTEAYSGPLVKTPPLSSLLSLAPMVSLTLQLLVNILFQGTCFYLVRLYPWYHAFNYESLTSYACYENYAVFCVSLFQYITLAVVFSEGAPYRKPIYTNKTLTISLMAMTLISIYITVYPAQWVIRWLELQVADGYGFRIITVAIGFAGFFLGIFLERFFVKYALLSKFPKLSSGPKIKYEKLKEELVNYTDWPPITSKLPPMLPTPASEIPPEILTEIQFQISNELEGRCIGETLNLQICFESDFLCTEIVSLEMTEAKIHKSVS</sequence>
<dbReference type="FunFam" id="3.40.50.1000:FF:000045">
    <property type="entry name" value="Cation-transporting ATPase"/>
    <property type="match status" value="1"/>
</dbReference>
<feature type="transmembrane region" description="Helical" evidence="13">
    <location>
        <begin position="803"/>
        <end position="827"/>
    </location>
</feature>
<dbReference type="Pfam" id="PF13246">
    <property type="entry name" value="Cation_ATPase"/>
    <property type="match status" value="1"/>
</dbReference>
<comment type="similarity">
    <text evidence="2">Belongs to the cation transport ATPase (P-type) (TC 3.A.3) family. Type V subfamily.</text>
</comment>
<keyword evidence="6" id="KW-0547">Nucleotide-binding</keyword>
<evidence type="ECO:0000256" key="11">
    <source>
        <dbReference type="ARBA" id="ARBA00022989"/>
    </source>
</evidence>
<keyword evidence="9" id="KW-0460">Magnesium</keyword>
<dbReference type="Gene3D" id="3.40.1110.10">
    <property type="entry name" value="Calcium-transporting ATPase, cytoplasmic domain N"/>
    <property type="match status" value="1"/>
</dbReference>
<dbReference type="SUPFAM" id="SSF81665">
    <property type="entry name" value="Calcium ATPase, transmembrane domain M"/>
    <property type="match status" value="1"/>
</dbReference>
<dbReference type="PRINTS" id="PR00119">
    <property type="entry name" value="CATATPASE"/>
</dbReference>
<evidence type="ECO:0000256" key="13">
    <source>
        <dbReference type="SAM" id="Phobius"/>
    </source>
</evidence>
<dbReference type="InterPro" id="IPR023214">
    <property type="entry name" value="HAD_sf"/>
</dbReference>
<evidence type="ECO:0000256" key="12">
    <source>
        <dbReference type="ARBA" id="ARBA00023136"/>
    </source>
</evidence>
<keyword evidence="10" id="KW-1278">Translocase</keyword>
<dbReference type="NCBIfam" id="TIGR01657">
    <property type="entry name" value="P-ATPase-V"/>
    <property type="match status" value="1"/>
</dbReference>
<dbReference type="SFLD" id="SFLDF00027">
    <property type="entry name" value="p-type_atpase"/>
    <property type="match status" value="1"/>
</dbReference>
<dbReference type="PANTHER" id="PTHR45630:SF8">
    <property type="entry name" value="CATION-TRANSPORTING ATPASE"/>
    <property type="match status" value="1"/>
</dbReference>
<keyword evidence="7" id="KW-0967">Endosome</keyword>
<feature type="transmembrane region" description="Helical" evidence="13">
    <location>
        <begin position="111"/>
        <end position="128"/>
    </location>
</feature>
<dbReference type="GO" id="GO:0031902">
    <property type="term" value="C:late endosome membrane"/>
    <property type="evidence" value="ECO:0007669"/>
    <property type="project" value="UniProtKB-SubCell"/>
</dbReference>
<gene>
    <name evidence="14" type="ORF">TCEB3V08_LOCUS3394</name>
</gene>
<dbReference type="SUPFAM" id="SSF56784">
    <property type="entry name" value="HAD-like"/>
    <property type="match status" value="1"/>
</dbReference>
<organism evidence="14">
    <name type="scientific">Timema cristinae</name>
    <name type="common">Walking stick</name>
    <dbReference type="NCBI Taxonomy" id="61476"/>
    <lineage>
        <taxon>Eukaryota</taxon>
        <taxon>Metazoa</taxon>
        <taxon>Ecdysozoa</taxon>
        <taxon>Arthropoda</taxon>
        <taxon>Hexapoda</taxon>
        <taxon>Insecta</taxon>
        <taxon>Pterygota</taxon>
        <taxon>Neoptera</taxon>
        <taxon>Polyneoptera</taxon>
        <taxon>Phasmatodea</taxon>
        <taxon>Timematodea</taxon>
        <taxon>Timematoidea</taxon>
        <taxon>Timematidae</taxon>
        <taxon>Timema</taxon>
    </lineage>
</organism>
<evidence type="ECO:0000256" key="2">
    <source>
        <dbReference type="ARBA" id="ARBA00006000"/>
    </source>
</evidence>
<evidence type="ECO:0000313" key="14">
    <source>
        <dbReference type="EMBL" id="CAD7395948.1"/>
    </source>
</evidence>
<dbReference type="InterPro" id="IPR036412">
    <property type="entry name" value="HAD-like_sf"/>
</dbReference>
<dbReference type="PROSITE" id="PS00154">
    <property type="entry name" value="ATPASE_E1_E2"/>
    <property type="match status" value="1"/>
</dbReference>
<dbReference type="NCBIfam" id="TIGR01494">
    <property type="entry name" value="ATPase_P-type"/>
    <property type="match status" value="2"/>
</dbReference>
<dbReference type="SFLD" id="SFLDS00003">
    <property type="entry name" value="Haloacid_Dehalogenase"/>
    <property type="match status" value="1"/>
</dbReference>
<dbReference type="Gene3D" id="2.70.150.10">
    <property type="entry name" value="Calcium-transporting ATPase, cytoplasmic transduction domain A"/>
    <property type="match status" value="1"/>
</dbReference>
<evidence type="ECO:0000256" key="8">
    <source>
        <dbReference type="ARBA" id="ARBA00022840"/>
    </source>
</evidence>
<reference evidence="14" key="1">
    <citation type="submission" date="2020-11" db="EMBL/GenBank/DDBJ databases">
        <authorList>
            <person name="Tran Van P."/>
        </authorList>
    </citation>
    <scope>NUCLEOTIDE SEQUENCE</scope>
</reference>
<dbReference type="FunFam" id="3.40.1110.10:FF:000026">
    <property type="entry name" value="Cation-transporting ATPase"/>
    <property type="match status" value="1"/>
</dbReference>
<dbReference type="GO" id="GO:0046872">
    <property type="term" value="F:metal ion binding"/>
    <property type="evidence" value="ECO:0007669"/>
    <property type="project" value="UniProtKB-KW"/>
</dbReference>
<evidence type="ECO:0000256" key="1">
    <source>
        <dbReference type="ARBA" id="ARBA00004107"/>
    </source>
</evidence>
<dbReference type="GO" id="GO:0006874">
    <property type="term" value="P:intracellular calcium ion homeostasis"/>
    <property type="evidence" value="ECO:0007669"/>
    <property type="project" value="TreeGrafter"/>
</dbReference>
<evidence type="ECO:0000256" key="9">
    <source>
        <dbReference type="ARBA" id="ARBA00022842"/>
    </source>
</evidence>
<dbReference type="InterPro" id="IPR001757">
    <property type="entry name" value="P_typ_ATPase"/>
</dbReference>
<proteinExistence type="inferred from homology"/>
<evidence type="ECO:0000256" key="3">
    <source>
        <dbReference type="ARBA" id="ARBA00022553"/>
    </source>
</evidence>
<dbReference type="EMBL" id="OC317293">
    <property type="protein sequence ID" value="CAD7395948.1"/>
    <property type="molecule type" value="Genomic_DNA"/>
</dbReference>
<evidence type="ECO:0008006" key="15">
    <source>
        <dbReference type="Google" id="ProtNLM"/>
    </source>
</evidence>
<dbReference type="Gene3D" id="1.20.1110.10">
    <property type="entry name" value="Calcium-transporting ATPase, transmembrane domain"/>
    <property type="match status" value="1"/>
</dbReference>
<keyword evidence="3" id="KW-0597">Phosphoprotein</keyword>
<dbReference type="InterPro" id="IPR044492">
    <property type="entry name" value="P_typ_ATPase_HD_dom"/>
</dbReference>
<evidence type="ECO:0000256" key="4">
    <source>
        <dbReference type="ARBA" id="ARBA00022692"/>
    </source>
</evidence>
<dbReference type="SUPFAM" id="SSF81660">
    <property type="entry name" value="Metal cation-transporting ATPase, ATP-binding domain N"/>
    <property type="match status" value="1"/>
</dbReference>
<dbReference type="Gene3D" id="3.40.50.1000">
    <property type="entry name" value="HAD superfamily/HAD-like"/>
    <property type="match status" value="2"/>
</dbReference>